<feature type="transmembrane region" description="Helical" evidence="6">
    <location>
        <begin position="161"/>
        <end position="184"/>
    </location>
</feature>
<dbReference type="InterPro" id="IPR036259">
    <property type="entry name" value="MFS_trans_sf"/>
</dbReference>
<proteinExistence type="predicted"/>
<dbReference type="Pfam" id="PF07690">
    <property type="entry name" value="MFS_1"/>
    <property type="match status" value="1"/>
</dbReference>
<name>A0A7W8HL69_9BURK</name>
<dbReference type="PANTHER" id="PTHR43124">
    <property type="entry name" value="PURINE EFFLUX PUMP PBUE"/>
    <property type="match status" value="1"/>
</dbReference>
<evidence type="ECO:0000256" key="6">
    <source>
        <dbReference type="SAM" id="Phobius"/>
    </source>
</evidence>
<dbReference type="RefSeq" id="WP_183970074.1">
    <property type="nucleotide sequence ID" value="NZ_BAABEW010000020.1"/>
</dbReference>
<feature type="transmembrane region" description="Helical" evidence="6">
    <location>
        <begin position="285"/>
        <end position="303"/>
    </location>
</feature>
<dbReference type="InterPro" id="IPR011701">
    <property type="entry name" value="MFS"/>
</dbReference>
<dbReference type="Proteomes" id="UP000532440">
    <property type="component" value="Unassembled WGS sequence"/>
</dbReference>
<keyword evidence="4 6" id="KW-1133">Transmembrane helix</keyword>
<feature type="transmembrane region" description="Helical" evidence="6">
    <location>
        <begin position="45"/>
        <end position="64"/>
    </location>
</feature>
<dbReference type="PANTHER" id="PTHR43124:SF3">
    <property type="entry name" value="CHLORAMPHENICOL EFFLUX PUMP RV0191"/>
    <property type="match status" value="1"/>
</dbReference>
<evidence type="ECO:0000256" key="5">
    <source>
        <dbReference type="ARBA" id="ARBA00023136"/>
    </source>
</evidence>
<evidence type="ECO:0000256" key="2">
    <source>
        <dbReference type="ARBA" id="ARBA00022475"/>
    </source>
</evidence>
<feature type="transmembrane region" description="Helical" evidence="6">
    <location>
        <begin position="347"/>
        <end position="370"/>
    </location>
</feature>
<feature type="transmembrane region" description="Helical" evidence="6">
    <location>
        <begin position="135"/>
        <end position="155"/>
    </location>
</feature>
<dbReference type="GO" id="GO:0005886">
    <property type="term" value="C:plasma membrane"/>
    <property type="evidence" value="ECO:0007669"/>
    <property type="project" value="UniProtKB-SubCell"/>
</dbReference>
<dbReference type="AlphaFoldDB" id="A0A7W8HL69"/>
<dbReference type="SUPFAM" id="SSF103473">
    <property type="entry name" value="MFS general substrate transporter"/>
    <property type="match status" value="1"/>
</dbReference>
<dbReference type="InterPro" id="IPR020846">
    <property type="entry name" value="MFS_dom"/>
</dbReference>
<protein>
    <submittedName>
        <fullName evidence="8">MFS family permease</fullName>
    </submittedName>
</protein>
<feature type="transmembrane region" description="Helical" evidence="6">
    <location>
        <begin position="76"/>
        <end position="93"/>
    </location>
</feature>
<feature type="transmembrane region" description="Helical" evidence="6">
    <location>
        <begin position="220"/>
        <end position="239"/>
    </location>
</feature>
<feature type="domain" description="Major facilitator superfamily (MFS) profile" evidence="7">
    <location>
        <begin position="1"/>
        <end position="407"/>
    </location>
</feature>
<evidence type="ECO:0000256" key="1">
    <source>
        <dbReference type="ARBA" id="ARBA00004651"/>
    </source>
</evidence>
<evidence type="ECO:0000259" key="7">
    <source>
        <dbReference type="PROSITE" id="PS50850"/>
    </source>
</evidence>
<evidence type="ECO:0000313" key="8">
    <source>
        <dbReference type="EMBL" id="MBB5273441.1"/>
    </source>
</evidence>
<dbReference type="EMBL" id="JACHGB010000007">
    <property type="protein sequence ID" value="MBB5273441.1"/>
    <property type="molecule type" value="Genomic_DNA"/>
</dbReference>
<evidence type="ECO:0000313" key="9">
    <source>
        <dbReference type="Proteomes" id="UP000532440"/>
    </source>
</evidence>
<keyword evidence="2" id="KW-1003">Cell membrane</keyword>
<dbReference type="Gene3D" id="1.20.1250.20">
    <property type="entry name" value="MFS general substrate transporter like domains"/>
    <property type="match status" value="1"/>
</dbReference>
<dbReference type="InterPro" id="IPR050189">
    <property type="entry name" value="MFS_Efflux_Transporters"/>
</dbReference>
<dbReference type="PROSITE" id="PS50850">
    <property type="entry name" value="MFS"/>
    <property type="match status" value="1"/>
</dbReference>
<keyword evidence="5 6" id="KW-0472">Membrane</keyword>
<keyword evidence="9" id="KW-1185">Reference proteome</keyword>
<evidence type="ECO:0000256" key="4">
    <source>
        <dbReference type="ARBA" id="ARBA00022989"/>
    </source>
</evidence>
<gene>
    <name evidence="8" type="ORF">HNQ70_003471</name>
</gene>
<accession>A0A7W8HL69</accession>
<comment type="caution">
    <text evidence="8">The sequence shown here is derived from an EMBL/GenBank/DDBJ whole genome shotgun (WGS) entry which is preliminary data.</text>
</comment>
<feature type="transmembrane region" description="Helical" evidence="6">
    <location>
        <begin position="105"/>
        <end position="123"/>
    </location>
</feature>
<keyword evidence="3 6" id="KW-0812">Transmembrane</keyword>
<feature type="transmembrane region" description="Helical" evidence="6">
    <location>
        <begin position="309"/>
        <end position="335"/>
    </location>
</feature>
<organism evidence="8 9">
    <name type="scientific">Quisquiliibacterium transsilvanicum</name>
    <dbReference type="NCBI Taxonomy" id="1549638"/>
    <lineage>
        <taxon>Bacteria</taxon>
        <taxon>Pseudomonadati</taxon>
        <taxon>Pseudomonadota</taxon>
        <taxon>Betaproteobacteria</taxon>
        <taxon>Burkholderiales</taxon>
        <taxon>Burkholderiaceae</taxon>
        <taxon>Quisquiliibacterium</taxon>
    </lineage>
</organism>
<feature type="transmembrane region" description="Helical" evidence="6">
    <location>
        <begin position="251"/>
        <end position="273"/>
    </location>
</feature>
<evidence type="ECO:0000256" key="3">
    <source>
        <dbReference type="ARBA" id="ARBA00022692"/>
    </source>
</evidence>
<dbReference type="GO" id="GO:0022857">
    <property type="term" value="F:transmembrane transporter activity"/>
    <property type="evidence" value="ECO:0007669"/>
    <property type="project" value="InterPro"/>
</dbReference>
<comment type="subcellular location">
    <subcellularLocation>
        <location evidence="1">Cell membrane</location>
        <topology evidence="1">Multi-pass membrane protein</topology>
    </subcellularLocation>
</comment>
<feature type="transmembrane region" description="Helical" evidence="6">
    <location>
        <begin position="382"/>
        <end position="400"/>
    </location>
</feature>
<reference evidence="8 9" key="1">
    <citation type="submission" date="2020-08" db="EMBL/GenBank/DDBJ databases">
        <title>Genomic Encyclopedia of Type Strains, Phase IV (KMG-IV): sequencing the most valuable type-strain genomes for metagenomic binning, comparative biology and taxonomic classification.</title>
        <authorList>
            <person name="Goeker M."/>
        </authorList>
    </citation>
    <scope>NUCLEOTIDE SEQUENCE [LARGE SCALE GENOMIC DNA]</scope>
    <source>
        <strain evidence="8 9">DSM 29781</strain>
    </source>
</reference>
<sequence length="412" mass="43345">MHLKGTRAGLLAGLGLIAIVSQFYRSSLGVIAPELVRDLSLSPQALGLAGGVFFLALGTVQVPVGMSFDRIGPRRTVAWISVFAVAGALWMSLARTGPELIAGRFLVGVGCAASFMSVVLLMVRWYPGDRIATMYARVFAVSQVGNLMAATPMAWMSEAYGWRAVFAGSAAVVVGVTLFFVWAVRDQPPGQPPVSARGESLSQALRGFVEVFRLPGWRRVVAVHMVAYATLATILGLWAGPYLHDVHGLDAVGRGHVILAMSCAQVAGMLWLVPLERRFDTRKGVILVAGCGVIAILLTLAALSDPPLWLAVTLLVALCGVSTYSPIIIAHAASLTPAPLLGRGSAAANLGQVAGSFLLPVITGAIAGLFVRTEAGYPPQAYRWIFLFMAAALAAGLAVYSKARDLKPGRAA</sequence>